<organism evidence="1">
    <name type="scientific">Manihot esculenta</name>
    <name type="common">Cassava</name>
    <name type="synonym">Jatropha manihot</name>
    <dbReference type="NCBI Taxonomy" id="3983"/>
    <lineage>
        <taxon>Eukaryota</taxon>
        <taxon>Viridiplantae</taxon>
        <taxon>Streptophyta</taxon>
        <taxon>Embryophyta</taxon>
        <taxon>Tracheophyta</taxon>
        <taxon>Spermatophyta</taxon>
        <taxon>Magnoliopsida</taxon>
        <taxon>eudicotyledons</taxon>
        <taxon>Gunneridae</taxon>
        <taxon>Pentapetalae</taxon>
        <taxon>rosids</taxon>
        <taxon>fabids</taxon>
        <taxon>Malpighiales</taxon>
        <taxon>Euphorbiaceae</taxon>
        <taxon>Crotonoideae</taxon>
        <taxon>Manihoteae</taxon>
        <taxon>Manihot</taxon>
    </lineage>
</organism>
<dbReference type="AlphaFoldDB" id="A0A2C9VQ85"/>
<evidence type="ECO:0000313" key="1">
    <source>
        <dbReference type="EMBL" id="OAY47378.1"/>
    </source>
</evidence>
<dbReference type="EMBL" id="CM004392">
    <property type="protein sequence ID" value="OAY47378.1"/>
    <property type="molecule type" value="Genomic_DNA"/>
</dbReference>
<accession>A0A2C9VQ85</accession>
<protein>
    <submittedName>
        <fullName evidence="1">Uncharacterized protein</fullName>
    </submittedName>
</protein>
<gene>
    <name evidence="1" type="ORF">MANES_06G075000</name>
</gene>
<sequence length="45" mass="5633">MLYSWSKILYTNLLDLHFFQKFTITFIISFHKSHIYLKFNYKLEV</sequence>
<reference evidence="1" key="1">
    <citation type="submission" date="2016-02" db="EMBL/GenBank/DDBJ databases">
        <title>WGS assembly of Manihot esculenta.</title>
        <authorList>
            <person name="Bredeson J.V."/>
            <person name="Prochnik S.E."/>
            <person name="Lyons J.B."/>
            <person name="Schmutz J."/>
            <person name="Grimwood J."/>
            <person name="Vrebalov J."/>
            <person name="Bart R.S."/>
            <person name="Amuge T."/>
            <person name="Ferguson M.E."/>
            <person name="Green R."/>
            <person name="Putnam N."/>
            <person name="Stites J."/>
            <person name="Rounsley S."/>
            <person name="Rokhsar D.S."/>
        </authorList>
    </citation>
    <scope>NUCLEOTIDE SEQUENCE [LARGE SCALE GENOMIC DNA]</scope>
    <source>
        <tissue evidence="1">Leaf</tissue>
    </source>
</reference>
<proteinExistence type="predicted"/>
<name>A0A2C9VQ85_MANES</name>